<keyword evidence="4" id="KW-0472">Membrane</keyword>
<gene>
    <name evidence="7" type="ORF">KEM09_12325</name>
</gene>
<dbReference type="PANTHER" id="PTHR47737:SF1">
    <property type="entry name" value="GLYCINE BETAINE_PROLINE BETAINE TRANSPORT SYSTEM PERMEASE PROTEIN PROW"/>
    <property type="match status" value="1"/>
</dbReference>
<keyword evidence="3" id="KW-1003">Cell membrane</keyword>
<protein>
    <submittedName>
        <fullName evidence="7">Glycine betaine ABC transporter substrate-binding protein</fullName>
    </submittedName>
</protein>
<comment type="subcellular location">
    <subcellularLocation>
        <location evidence="1">Cell membrane</location>
    </subcellularLocation>
</comment>
<dbReference type="PANTHER" id="PTHR47737">
    <property type="entry name" value="GLYCINE BETAINE/PROLINE BETAINE TRANSPORT SYSTEM PERMEASE PROTEIN PROW"/>
    <property type="match status" value="1"/>
</dbReference>
<name>A0ABS5KAZ1_9BACT</name>
<feature type="domain" description="ABC-type glycine betaine transport system substrate-binding" evidence="6">
    <location>
        <begin position="29"/>
        <end position="273"/>
    </location>
</feature>
<keyword evidence="2" id="KW-0813">Transport</keyword>
<evidence type="ECO:0000256" key="4">
    <source>
        <dbReference type="ARBA" id="ARBA00023136"/>
    </source>
</evidence>
<dbReference type="Pfam" id="PF04069">
    <property type="entry name" value="OpuAC"/>
    <property type="match status" value="1"/>
</dbReference>
<dbReference type="Gene3D" id="3.10.105.10">
    <property type="entry name" value="Dipeptide-binding Protein, Domain 3"/>
    <property type="match status" value="2"/>
</dbReference>
<dbReference type="Proteomes" id="UP000721861">
    <property type="component" value="Unassembled WGS sequence"/>
</dbReference>
<feature type="signal peptide" evidence="5">
    <location>
        <begin position="1"/>
        <end position="21"/>
    </location>
</feature>
<evidence type="ECO:0000313" key="8">
    <source>
        <dbReference type="Proteomes" id="UP000721861"/>
    </source>
</evidence>
<dbReference type="EMBL" id="JAGUCN010000013">
    <property type="protein sequence ID" value="MBS2212195.1"/>
    <property type="molecule type" value="Genomic_DNA"/>
</dbReference>
<evidence type="ECO:0000256" key="1">
    <source>
        <dbReference type="ARBA" id="ARBA00004236"/>
    </source>
</evidence>
<dbReference type="RefSeq" id="WP_212228699.1">
    <property type="nucleotide sequence ID" value="NZ_JAGUCN010000013.1"/>
</dbReference>
<reference evidence="7 8" key="1">
    <citation type="journal article" date="2014" name="Int. J. Syst. Evol. Microbiol.">
        <title>Carboxylicivirga gen. nov. in the family Marinilabiliaceae with two novel species, Carboxylicivirga mesophila sp. nov. and Carboxylicivirga taeanensis sp. nov., and reclassification of Cytophaga fermentans as Saccharicrinis fermentans gen. nov., comb. nov.</title>
        <authorList>
            <person name="Yang S.H."/>
            <person name="Seo H.S."/>
            <person name="Woo J.H."/>
            <person name="Oh H.M."/>
            <person name="Jang H."/>
            <person name="Lee J.H."/>
            <person name="Kim S.J."/>
            <person name="Kwon K.K."/>
        </authorList>
    </citation>
    <scope>NUCLEOTIDE SEQUENCE [LARGE SCALE GENOMIC DNA]</scope>
    <source>
        <strain evidence="7 8">JCM 18290</strain>
    </source>
</reference>
<feature type="chain" id="PRO_5045481960" evidence="5">
    <location>
        <begin position="22"/>
        <end position="284"/>
    </location>
</feature>
<evidence type="ECO:0000259" key="6">
    <source>
        <dbReference type="Pfam" id="PF04069"/>
    </source>
</evidence>
<keyword evidence="5" id="KW-0732">Signal</keyword>
<dbReference type="InterPro" id="IPR007210">
    <property type="entry name" value="ABC_Gly_betaine_transp_sub-bd"/>
</dbReference>
<proteinExistence type="predicted"/>
<dbReference type="CDD" id="cd13639">
    <property type="entry name" value="PBP2_OpuAC_like"/>
    <property type="match status" value="1"/>
</dbReference>
<accession>A0ABS5KAZ1</accession>
<sequence length="284" mass="31561">MKSIQIGLMMALAVMLFSCNGAKKSDDTKNITIGYVDGWAEGVAMTHITKVVLEQNGYKVETQKAAVDLIFASMANGDTDVFMDTWLPVTHGSKVAKFEGKIEGVGVTYGNAKIGLAVPAYVDINSIEELNAHADKFDGRIVGIEKGAGITAKTDVAVEEYALQLKHMNSSSIAMLSELKKSIDKQKWVVVTAWAPHWVFGRYELKFLEDPKGVYGQAENIETYARKGFKEDDPFAANYFAKFKLDEAQMGQMLMFMEEYKDQAEGAKQWVAQNKELVNSWLKQ</sequence>
<evidence type="ECO:0000313" key="7">
    <source>
        <dbReference type="EMBL" id="MBS2212195.1"/>
    </source>
</evidence>
<comment type="caution">
    <text evidence="7">The sequence shown here is derived from an EMBL/GenBank/DDBJ whole genome shotgun (WGS) entry which is preliminary data.</text>
</comment>
<evidence type="ECO:0000256" key="2">
    <source>
        <dbReference type="ARBA" id="ARBA00022448"/>
    </source>
</evidence>
<evidence type="ECO:0000256" key="3">
    <source>
        <dbReference type="ARBA" id="ARBA00022475"/>
    </source>
</evidence>
<dbReference type="PROSITE" id="PS51257">
    <property type="entry name" value="PROKAR_LIPOPROTEIN"/>
    <property type="match status" value="1"/>
</dbReference>
<evidence type="ECO:0000256" key="5">
    <source>
        <dbReference type="SAM" id="SignalP"/>
    </source>
</evidence>
<keyword evidence="8" id="KW-1185">Reference proteome</keyword>
<dbReference type="Gene3D" id="3.40.190.100">
    <property type="entry name" value="Glycine betaine-binding periplasmic protein, domain 2"/>
    <property type="match status" value="2"/>
</dbReference>
<dbReference type="SUPFAM" id="SSF53850">
    <property type="entry name" value="Periplasmic binding protein-like II"/>
    <property type="match status" value="1"/>
</dbReference>
<organism evidence="7 8">
    <name type="scientific">Carboxylicivirga mesophila</name>
    <dbReference type="NCBI Taxonomy" id="1166478"/>
    <lineage>
        <taxon>Bacteria</taxon>
        <taxon>Pseudomonadati</taxon>
        <taxon>Bacteroidota</taxon>
        <taxon>Bacteroidia</taxon>
        <taxon>Marinilabiliales</taxon>
        <taxon>Marinilabiliaceae</taxon>
        <taxon>Carboxylicivirga</taxon>
    </lineage>
</organism>